<evidence type="ECO:0000259" key="2">
    <source>
        <dbReference type="Pfam" id="PF00266"/>
    </source>
</evidence>
<evidence type="ECO:0000313" key="3">
    <source>
        <dbReference type="EMBL" id="PVH19461.1"/>
    </source>
</evidence>
<evidence type="ECO:0000256" key="1">
    <source>
        <dbReference type="ARBA" id="ARBA00022898"/>
    </source>
</evidence>
<reference evidence="3 4" key="1">
    <citation type="submission" date="2017-12" db="EMBL/GenBank/DDBJ databases">
        <title>Genome Sequence of a Multidrug-Resistant Candida haemulonii Isolate from a Patient with Chronic Leg Ulcers in Israel.</title>
        <authorList>
            <person name="Chow N.A."/>
            <person name="Gade L."/>
            <person name="Batra D."/>
            <person name="Rowe L.A."/>
            <person name="Ben-Ami R."/>
            <person name="Loparev V.N."/>
            <person name="Litvintseva A.P."/>
        </authorList>
    </citation>
    <scope>NUCLEOTIDE SEQUENCE [LARGE SCALE GENOMIC DNA]</scope>
    <source>
        <strain evidence="3 4">B11899</strain>
    </source>
</reference>
<name>A0A2V1AR79_9ASCO</name>
<dbReference type="Gene3D" id="3.90.1150.10">
    <property type="entry name" value="Aspartate Aminotransferase, domain 1"/>
    <property type="match status" value="1"/>
</dbReference>
<organism evidence="3 4">
    <name type="scientific">Candidozyma haemuli</name>
    <dbReference type="NCBI Taxonomy" id="45357"/>
    <lineage>
        <taxon>Eukaryota</taxon>
        <taxon>Fungi</taxon>
        <taxon>Dikarya</taxon>
        <taxon>Ascomycota</taxon>
        <taxon>Saccharomycotina</taxon>
        <taxon>Pichiomycetes</taxon>
        <taxon>Metschnikowiaceae</taxon>
        <taxon>Candidozyma</taxon>
    </lineage>
</organism>
<feature type="domain" description="Aminotransferase class V" evidence="2">
    <location>
        <begin position="59"/>
        <end position="341"/>
    </location>
</feature>
<keyword evidence="1" id="KW-0663">Pyridoxal phosphate</keyword>
<comment type="caution">
    <text evidence="3">The sequence shown here is derived from an EMBL/GenBank/DDBJ whole genome shotgun (WGS) entry which is preliminary data.</text>
</comment>
<dbReference type="EMBL" id="PKFO01000002">
    <property type="protein sequence ID" value="PVH19461.1"/>
    <property type="molecule type" value="Genomic_DNA"/>
</dbReference>
<dbReference type="Proteomes" id="UP000244309">
    <property type="component" value="Unassembled WGS sequence"/>
</dbReference>
<dbReference type="InterPro" id="IPR015424">
    <property type="entry name" value="PyrdxlP-dep_Trfase"/>
</dbReference>
<dbReference type="PANTHER" id="PTHR43092:SF2">
    <property type="entry name" value="HERCYNYLCYSTEINE SULFOXIDE LYASE"/>
    <property type="match status" value="1"/>
</dbReference>
<evidence type="ECO:0000313" key="4">
    <source>
        <dbReference type="Proteomes" id="UP000244309"/>
    </source>
</evidence>
<dbReference type="AlphaFoldDB" id="A0A2V1AR79"/>
<dbReference type="Pfam" id="PF00266">
    <property type="entry name" value="Aminotran_5"/>
    <property type="match status" value="1"/>
</dbReference>
<dbReference type="RefSeq" id="XP_025340401.1">
    <property type="nucleotide sequence ID" value="XM_025486953.1"/>
</dbReference>
<dbReference type="OrthoDB" id="5978656at2759"/>
<sequence>MPQFGKAFRKKHFPQIPDHVVPVNNGSYGLPPAEIINEYHSAFDKDVAFPDEFIRLRQQDQYKQAVHSVAPIVKSAPENLALVENATTAVNTVLQSVDLVKGDIVAMPTTTYGACAQTVRYLHDYRGVDFVWVDVEYPISDSEVVAKFRKVFEKHQVKLAIFDAVVSMPGVVVPWEQLVSLCREFDIISVVDGAHAVGLIPLDLDKAKPDFFCSNLHKWFHVPRGCAFLYVHPRFHRTIQTLPISHQYVSPHAKLTDEQAKDLLFHKFAFNGSKTFAAIATVPAAVKFRKEVCGGEEAIRDYCNRLAQEAKQAVLRKWANAQIVENDEKTLSSAMISFFVPIQEYSQSFDASDPSAVLQLVNFSSEWQLTKRHTFVPINGHAGKIVARLSAQLFNEASDYTYGCEALDDALKAFFSSKL</sequence>
<dbReference type="SUPFAM" id="SSF53383">
    <property type="entry name" value="PLP-dependent transferases"/>
    <property type="match status" value="1"/>
</dbReference>
<gene>
    <name evidence="3" type="ORF">CXQ85_003307</name>
</gene>
<dbReference type="InterPro" id="IPR015421">
    <property type="entry name" value="PyrdxlP-dep_Trfase_major"/>
</dbReference>
<accession>A0A2V1AR79</accession>
<proteinExistence type="predicted"/>
<dbReference type="InterPro" id="IPR015422">
    <property type="entry name" value="PyrdxlP-dep_Trfase_small"/>
</dbReference>
<dbReference type="PANTHER" id="PTHR43092">
    <property type="entry name" value="L-CYSTEINE DESULFHYDRASE"/>
    <property type="match status" value="1"/>
</dbReference>
<dbReference type="GeneID" id="37008638"/>
<dbReference type="InterPro" id="IPR000192">
    <property type="entry name" value="Aminotrans_V_dom"/>
</dbReference>
<protein>
    <recommendedName>
        <fullName evidence="2">Aminotransferase class V domain-containing protein</fullName>
    </recommendedName>
</protein>
<dbReference type="STRING" id="45357.A0A2V1AR79"/>
<dbReference type="Gene3D" id="3.40.640.10">
    <property type="entry name" value="Type I PLP-dependent aspartate aminotransferase-like (Major domain)"/>
    <property type="match status" value="1"/>
</dbReference>
<dbReference type="VEuPathDB" id="FungiDB:CXQ85_003307"/>
<keyword evidence="4" id="KW-1185">Reference proteome</keyword>